<dbReference type="eggNOG" id="COG1638">
    <property type="taxonomic scope" value="Bacteria"/>
</dbReference>
<dbReference type="NCBIfam" id="NF037995">
    <property type="entry name" value="TRAP_S1"/>
    <property type="match status" value="1"/>
</dbReference>
<dbReference type="InterPro" id="IPR038404">
    <property type="entry name" value="TRAP_DctP_sf"/>
</dbReference>
<dbReference type="InterPro" id="IPR004682">
    <property type="entry name" value="TRAP_DctP"/>
</dbReference>
<dbReference type="PIRSF" id="PIRSF006470">
    <property type="entry name" value="DctB"/>
    <property type="match status" value="1"/>
</dbReference>
<dbReference type="KEGG" id="aco:Amico_0131"/>
<dbReference type="InterPro" id="IPR018389">
    <property type="entry name" value="DctP_fam"/>
</dbReference>
<keyword evidence="2" id="KW-0813">Transport</keyword>
<proteinExistence type="inferred from homology"/>
<dbReference type="STRING" id="572547.Amico_0131"/>
<evidence type="ECO:0000313" key="5">
    <source>
        <dbReference type="Proteomes" id="UP000002366"/>
    </source>
</evidence>
<dbReference type="GO" id="GO:0030288">
    <property type="term" value="C:outer membrane-bounded periplasmic space"/>
    <property type="evidence" value="ECO:0007669"/>
    <property type="project" value="InterPro"/>
</dbReference>
<comment type="similarity">
    <text evidence="1">Belongs to the bacterial solute-binding protein 7 family.</text>
</comment>
<accession>D5ECJ6</accession>
<organism evidence="4 5">
    <name type="scientific">Aminobacterium colombiense (strain DSM 12261 / ALA-1)</name>
    <dbReference type="NCBI Taxonomy" id="572547"/>
    <lineage>
        <taxon>Bacteria</taxon>
        <taxon>Thermotogati</taxon>
        <taxon>Synergistota</taxon>
        <taxon>Synergistia</taxon>
        <taxon>Synergistales</taxon>
        <taxon>Aminobacteriaceae</taxon>
        <taxon>Aminobacterium</taxon>
    </lineage>
</organism>
<dbReference type="CDD" id="cd13603">
    <property type="entry name" value="PBP2_TRAP_Siap_TeaA_like"/>
    <property type="match status" value="1"/>
</dbReference>
<dbReference type="NCBIfam" id="TIGR00787">
    <property type="entry name" value="dctP"/>
    <property type="match status" value="1"/>
</dbReference>
<dbReference type="Gene3D" id="3.40.190.170">
    <property type="entry name" value="Bacterial extracellular solute-binding protein, family 7"/>
    <property type="match status" value="1"/>
</dbReference>
<evidence type="ECO:0000256" key="1">
    <source>
        <dbReference type="ARBA" id="ARBA00009023"/>
    </source>
</evidence>
<dbReference type="PANTHER" id="PTHR33376:SF7">
    <property type="entry name" value="C4-DICARBOXYLATE-BINDING PROTEIN DCTB"/>
    <property type="match status" value="1"/>
</dbReference>
<dbReference type="AlphaFoldDB" id="D5ECJ6"/>
<evidence type="ECO:0000313" key="4">
    <source>
        <dbReference type="EMBL" id="ADE56278.1"/>
    </source>
</evidence>
<protein>
    <submittedName>
        <fullName evidence="4">TRAP dicarboxylate transporter, DctP subunit</fullName>
    </submittedName>
</protein>
<dbReference type="EMBL" id="CP001997">
    <property type="protein sequence ID" value="ADE56278.1"/>
    <property type="molecule type" value="Genomic_DNA"/>
</dbReference>
<sequence length="334" mass="37374">MKRFLRGLALFVVMGLIFGLVGTLGMGSAFASSDTYVFKLAIEMPERHPYWMGATKFNELLQEKTGGRVKIDIYPSGQLGTQKDTAEAVAMGALEFSLVSGAVLERYDPRAEVVQLPFVFRDLDHAHKTMFGDFGKKMGSWFEAKGIMVPSFLLNGPKHVTSTMEIGSPADMKGIKLRTQQAPTMIEFGKALGCVVSPMPYGEVYTALQLNTVDAEVQCVANVLFDKHYEVAKNMNDVTLFVYLEPLLMSKKVYDGLPKDIQEAILECAVEAADWQWNYYRSNMHETFIPELTKLGVKFNAGDAAEWKKALEDAGYYNKFEQHKPLMDEIAEVK</sequence>
<dbReference type="GO" id="GO:0055085">
    <property type="term" value="P:transmembrane transport"/>
    <property type="evidence" value="ECO:0007669"/>
    <property type="project" value="InterPro"/>
</dbReference>
<name>D5ECJ6_AMICL</name>
<keyword evidence="5" id="KW-1185">Reference proteome</keyword>
<dbReference type="Pfam" id="PF03480">
    <property type="entry name" value="DctP"/>
    <property type="match status" value="1"/>
</dbReference>
<evidence type="ECO:0000256" key="3">
    <source>
        <dbReference type="ARBA" id="ARBA00022729"/>
    </source>
</evidence>
<evidence type="ECO:0000256" key="2">
    <source>
        <dbReference type="ARBA" id="ARBA00022448"/>
    </source>
</evidence>
<dbReference type="RefSeq" id="WP_013047544.1">
    <property type="nucleotide sequence ID" value="NC_014011.1"/>
</dbReference>
<gene>
    <name evidence="4" type="ordered locus">Amico_0131</name>
</gene>
<dbReference type="PANTHER" id="PTHR33376">
    <property type="match status" value="1"/>
</dbReference>
<dbReference type="Proteomes" id="UP000002366">
    <property type="component" value="Chromosome"/>
</dbReference>
<dbReference type="OrthoDB" id="89872at2"/>
<dbReference type="HOGENOM" id="CLU_036176_1_3_0"/>
<reference evidence="4 5" key="1">
    <citation type="journal article" date="2010" name="Stand. Genomic Sci.">
        <title>Complete genome sequence of Aminobacterium colombiense type strain (ALA-1).</title>
        <authorList>
            <person name="Chertkov O."/>
            <person name="Sikorski J."/>
            <person name="Brambilla E."/>
            <person name="Lapidus A."/>
            <person name="Copeland A."/>
            <person name="Glavina Del Rio T."/>
            <person name="Nolan M."/>
            <person name="Lucas S."/>
            <person name="Tice H."/>
            <person name="Cheng J.F."/>
            <person name="Han C."/>
            <person name="Detter J.C."/>
            <person name="Bruce D."/>
            <person name="Tapia R."/>
            <person name="Goodwin L."/>
            <person name="Pitluck S."/>
            <person name="Liolios K."/>
            <person name="Ivanova N."/>
            <person name="Mavromatis K."/>
            <person name="Ovchinnikova G."/>
            <person name="Pati A."/>
            <person name="Chen A."/>
            <person name="Palaniappan K."/>
            <person name="Land M."/>
            <person name="Hauser L."/>
            <person name="Chang Y.J."/>
            <person name="Jeffries C.D."/>
            <person name="Spring S."/>
            <person name="Rohde M."/>
            <person name="Goker M."/>
            <person name="Bristow J."/>
            <person name="Eisen J.A."/>
            <person name="Markowitz V."/>
            <person name="Hugenholtz P."/>
            <person name="Kyrpides N.C."/>
            <person name="Klenk H.P."/>
        </authorList>
    </citation>
    <scope>NUCLEOTIDE SEQUENCE [LARGE SCALE GENOMIC DNA]</scope>
    <source>
        <strain evidence="5">DSM 12261 / ALA-1</strain>
    </source>
</reference>
<keyword evidence="3" id="KW-0732">Signal</keyword>